<comment type="caution">
    <text evidence="1">The sequence shown here is derived from an EMBL/GenBank/DDBJ whole genome shotgun (WGS) entry which is preliminary data.</text>
</comment>
<reference evidence="1 2" key="1">
    <citation type="submission" date="2020-09" db="EMBL/GenBank/DDBJ databases">
        <authorList>
            <person name="Kim M.K."/>
        </authorList>
    </citation>
    <scope>NUCLEOTIDE SEQUENCE [LARGE SCALE GENOMIC DNA]</scope>
    <source>
        <strain evidence="1 2">BT646</strain>
    </source>
</reference>
<gene>
    <name evidence="1" type="ORF">IC231_06005</name>
</gene>
<name>A0ABR8JFS4_9BACT</name>
<dbReference type="Proteomes" id="UP000642468">
    <property type="component" value="Unassembled WGS sequence"/>
</dbReference>
<evidence type="ECO:0000313" key="2">
    <source>
        <dbReference type="Proteomes" id="UP000642468"/>
    </source>
</evidence>
<organism evidence="1 2">
    <name type="scientific">Hymenobacter duratus</name>
    <dbReference type="NCBI Taxonomy" id="2771356"/>
    <lineage>
        <taxon>Bacteria</taxon>
        <taxon>Pseudomonadati</taxon>
        <taxon>Bacteroidota</taxon>
        <taxon>Cytophagia</taxon>
        <taxon>Cytophagales</taxon>
        <taxon>Hymenobacteraceae</taxon>
        <taxon>Hymenobacter</taxon>
    </lineage>
</organism>
<protein>
    <submittedName>
        <fullName evidence="1">Uncharacterized protein</fullName>
    </submittedName>
</protein>
<evidence type="ECO:0000313" key="1">
    <source>
        <dbReference type="EMBL" id="MBD2714581.1"/>
    </source>
</evidence>
<accession>A0ABR8JFS4</accession>
<keyword evidence="2" id="KW-1185">Reference proteome</keyword>
<proteinExistence type="predicted"/>
<sequence length="123" mass="13363">MLLFLTKFLPRVRFALLTATVLFVLSLNHQAVATFRVPAGKTTRIGLPARVAVVKQKVTLEATGPLVLHVAPDLEAWLPWPAPHSWLPAVRRALTVPRPLAGIQPAAVYRARLLVAALSPQAP</sequence>
<dbReference type="RefSeq" id="WP_190783610.1">
    <property type="nucleotide sequence ID" value="NZ_JACWZZ010000001.1"/>
</dbReference>
<dbReference type="EMBL" id="JACWZZ010000001">
    <property type="protein sequence ID" value="MBD2714581.1"/>
    <property type="molecule type" value="Genomic_DNA"/>
</dbReference>